<dbReference type="GO" id="GO:0050528">
    <property type="term" value="F:acyloxyacyl hydrolase activity"/>
    <property type="evidence" value="ECO:0007669"/>
    <property type="project" value="UniProtKB-EC"/>
</dbReference>
<dbReference type="Proteomes" id="UP000287996">
    <property type="component" value="Unassembled WGS sequence"/>
</dbReference>
<dbReference type="GO" id="GO:0009279">
    <property type="term" value="C:cell outer membrane"/>
    <property type="evidence" value="ECO:0007669"/>
    <property type="project" value="UniProtKB-SubCell"/>
</dbReference>
<dbReference type="InterPro" id="IPR018550">
    <property type="entry name" value="Lipid-A_deacylase-rel"/>
</dbReference>
<sequence length="182" mass="20752">MRAKFWRFFSAIMFLSLVTTVNADADEWHIGAAYSPSHERGVRLGYRLTDLGWQLPSGLQQWFGDPEIGLEGALNVWQNSDLHSDNITALTLSPMFRWQLTESATPIYLEAGIGGSYLDQTSIGDRDLSTHFQFEDRVGVSWQFDPDSKQRLSLYFSHYSNADIEAPNDGVNFFSLYWVMPL</sequence>
<gene>
    <name evidence="4" type="ORF">CWI84_08710</name>
</gene>
<keyword evidence="3" id="KW-0732">Signal</keyword>
<comment type="caution">
    <text evidence="4">The sequence shown here is derived from an EMBL/GenBank/DDBJ whole genome shotgun (WGS) entry which is preliminary data.</text>
</comment>
<feature type="site" description="Critical for activity" evidence="2">
    <location>
        <position position="161"/>
    </location>
</feature>
<keyword evidence="5" id="KW-1185">Reference proteome</keyword>
<evidence type="ECO:0000256" key="1">
    <source>
        <dbReference type="PIRNR" id="PIRNR029681"/>
    </source>
</evidence>
<feature type="signal peptide" evidence="3">
    <location>
        <begin position="1"/>
        <end position="25"/>
    </location>
</feature>
<comment type="similarity">
    <text evidence="1">Belongs to the PagL family.</text>
</comment>
<organism evidence="4 5">
    <name type="scientific">Idiomarina tyrosinivorans</name>
    <dbReference type="NCBI Taxonomy" id="1445662"/>
    <lineage>
        <taxon>Bacteria</taxon>
        <taxon>Pseudomonadati</taxon>
        <taxon>Pseudomonadota</taxon>
        <taxon>Gammaproteobacteria</taxon>
        <taxon>Alteromonadales</taxon>
        <taxon>Idiomarinaceae</taxon>
        <taxon>Idiomarina</taxon>
    </lineage>
</organism>
<comment type="catalytic activity">
    <reaction evidence="1">
        <text>a 3-(acyloxy)acyl derivative of bacterial toxin + H2O = a 3-hydroxyacyl derivative of bacterial toxin + a fatty acid + H(+)</text>
        <dbReference type="Rhea" id="RHEA:12032"/>
        <dbReference type="ChEBI" id="CHEBI:15377"/>
        <dbReference type="ChEBI" id="CHEBI:15378"/>
        <dbReference type="ChEBI" id="CHEBI:28868"/>
        <dbReference type="ChEBI" id="CHEBI:136853"/>
        <dbReference type="ChEBI" id="CHEBI:140675"/>
        <dbReference type="EC" id="3.1.1.77"/>
    </reaction>
</comment>
<keyword evidence="1" id="KW-0998">Cell outer membrane</keyword>
<dbReference type="Pfam" id="PF09411">
    <property type="entry name" value="PagL"/>
    <property type="match status" value="1"/>
</dbReference>
<dbReference type="EC" id="3.1.1.77" evidence="1"/>
<feature type="chain" id="PRO_5019046710" description="Lipid A deacylase" evidence="3">
    <location>
        <begin position="26"/>
        <end position="182"/>
    </location>
</feature>
<accession>A0A432ZQ41</accession>
<evidence type="ECO:0000313" key="5">
    <source>
        <dbReference type="Proteomes" id="UP000287996"/>
    </source>
</evidence>
<dbReference type="RefSeq" id="WP_126842206.1">
    <property type="nucleotide sequence ID" value="NZ_PIQH01000007.1"/>
</dbReference>
<dbReference type="PIRSF" id="PIRSF029681">
    <property type="entry name" value="PagL"/>
    <property type="match status" value="1"/>
</dbReference>
<protein>
    <recommendedName>
        <fullName evidence="1">Lipid A deacylase</fullName>
        <ecNumber evidence="1">3.1.1.77</ecNumber>
    </recommendedName>
    <alternativeName>
        <fullName evidence="1">LPS 3-O-deacylase</fullName>
    </alternativeName>
    <alternativeName>
        <fullName evidence="1">Outer membrane enzyme</fullName>
    </alternativeName>
</protein>
<dbReference type="SUPFAM" id="SSF56925">
    <property type="entry name" value="OMPA-like"/>
    <property type="match status" value="1"/>
</dbReference>
<dbReference type="Gene3D" id="2.40.160.20">
    <property type="match status" value="1"/>
</dbReference>
<proteinExistence type="inferred from homology"/>
<dbReference type="AlphaFoldDB" id="A0A432ZQ41"/>
<reference evidence="4 5" key="1">
    <citation type="journal article" date="2011" name="Front. Microbiol.">
        <title>Genomic signatures of strain selection and enhancement in Bacillus atrophaeus var. globigii, a historical biowarfare simulant.</title>
        <authorList>
            <person name="Gibbons H.S."/>
            <person name="Broomall S.M."/>
            <person name="McNew L.A."/>
            <person name="Daligault H."/>
            <person name="Chapman C."/>
            <person name="Bruce D."/>
            <person name="Karavis M."/>
            <person name="Krepps M."/>
            <person name="McGregor P.A."/>
            <person name="Hong C."/>
            <person name="Park K.H."/>
            <person name="Akmal A."/>
            <person name="Feldman A."/>
            <person name="Lin J.S."/>
            <person name="Chang W.E."/>
            <person name="Higgs B.W."/>
            <person name="Demirev P."/>
            <person name="Lindquist J."/>
            <person name="Liem A."/>
            <person name="Fochler E."/>
            <person name="Read T.D."/>
            <person name="Tapia R."/>
            <person name="Johnson S."/>
            <person name="Bishop-Lilly K.A."/>
            <person name="Detter C."/>
            <person name="Han C."/>
            <person name="Sozhamannan S."/>
            <person name="Rosenzweig C.N."/>
            <person name="Skowronski E.W."/>
        </authorList>
    </citation>
    <scope>NUCLEOTIDE SEQUENCE [LARGE SCALE GENOMIC DNA]</scope>
    <source>
        <strain evidence="4 5">CC-PW-9</strain>
    </source>
</reference>
<dbReference type="InterPro" id="IPR011250">
    <property type="entry name" value="OMP/PagP_B-barrel"/>
</dbReference>
<comment type="subunit">
    <text evidence="1">Homodimer.</text>
</comment>
<comment type="function">
    <text evidence="1">Has lipid A 3-O-deacylase activity. Hydrolyzes the ester bond at the 3 position of lipid A, a bioactive component of lipopolysaccharide (LPS), thereby releasing the primary fatty acyl moiety.</text>
</comment>
<dbReference type="EMBL" id="PIQH01000007">
    <property type="protein sequence ID" value="RUO80029.1"/>
    <property type="molecule type" value="Genomic_DNA"/>
</dbReference>
<keyword evidence="1 4" id="KW-0378">Hydrolase</keyword>
<evidence type="ECO:0000313" key="4">
    <source>
        <dbReference type="EMBL" id="RUO80029.1"/>
    </source>
</evidence>
<dbReference type="OrthoDB" id="9797122at2"/>
<evidence type="ECO:0000256" key="2">
    <source>
        <dbReference type="PIRSR" id="PIRSR029681-2"/>
    </source>
</evidence>
<keyword evidence="1" id="KW-0472">Membrane</keyword>
<comment type="subcellular location">
    <subcellularLocation>
        <location evidence="1">Cell outer membrane</location>
        <topology evidence="1">Multi-pass membrane protein</topology>
    </subcellularLocation>
</comment>
<evidence type="ECO:0000256" key="3">
    <source>
        <dbReference type="SAM" id="SignalP"/>
    </source>
</evidence>
<name>A0A432ZQ41_9GAMM</name>